<dbReference type="Gene3D" id="3.90.70.200">
    <property type="entry name" value="Plus-3 domain"/>
    <property type="match status" value="1"/>
</dbReference>
<evidence type="ECO:0000256" key="1">
    <source>
        <dbReference type="SAM" id="Coils"/>
    </source>
</evidence>
<feature type="compositionally biased region" description="Acidic residues" evidence="2">
    <location>
        <begin position="232"/>
        <end position="244"/>
    </location>
</feature>
<feature type="region of interest" description="Disordered" evidence="2">
    <location>
        <begin position="197"/>
        <end position="277"/>
    </location>
</feature>
<feature type="compositionally biased region" description="Basic and acidic residues" evidence="2">
    <location>
        <begin position="209"/>
        <end position="224"/>
    </location>
</feature>
<feature type="region of interest" description="Disordered" evidence="2">
    <location>
        <begin position="59"/>
        <end position="172"/>
    </location>
</feature>
<dbReference type="Gene3D" id="3.90.550.20">
    <property type="match status" value="1"/>
</dbReference>
<evidence type="ECO:0000259" key="3">
    <source>
        <dbReference type="PROSITE" id="PS51360"/>
    </source>
</evidence>
<feature type="region of interest" description="Disordered" evidence="2">
    <location>
        <begin position="1"/>
        <end position="43"/>
    </location>
</feature>
<keyword evidence="1" id="KW-0175">Coiled coil</keyword>
<dbReference type="InterPro" id="IPR004343">
    <property type="entry name" value="Plus-3_dom"/>
</dbReference>
<feature type="compositionally biased region" description="Basic and acidic residues" evidence="2">
    <location>
        <begin position="59"/>
        <end position="94"/>
    </location>
</feature>
<dbReference type="PROSITE" id="PS51360">
    <property type="entry name" value="PLUS3"/>
    <property type="match status" value="1"/>
</dbReference>
<evidence type="ECO:0000256" key="2">
    <source>
        <dbReference type="SAM" id="MobiDB-lite"/>
    </source>
</evidence>
<dbReference type="AlphaFoldDB" id="A0A814D904"/>
<dbReference type="InterPro" id="IPR029044">
    <property type="entry name" value="Nucleotide-diphossugar_trans"/>
</dbReference>
<accession>A0A814D904</accession>
<dbReference type="EMBL" id="CAJNOJ010000046">
    <property type="protein sequence ID" value="CAF0949950.1"/>
    <property type="molecule type" value="Genomic_DNA"/>
</dbReference>
<dbReference type="GO" id="GO:0003677">
    <property type="term" value="F:DNA binding"/>
    <property type="evidence" value="ECO:0007669"/>
    <property type="project" value="InterPro"/>
</dbReference>
<dbReference type="OrthoDB" id="6150660at2759"/>
<feature type="compositionally biased region" description="Acidic residues" evidence="2">
    <location>
        <begin position="126"/>
        <end position="135"/>
    </location>
</feature>
<dbReference type="Pfam" id="PF03126">
    <property type="entry name" value="Plus-3"/>
    <property type="match status" value="1"/>
</dbReference>
<dbReference type="PANTHER" id="PTHR46830:SF2">
    <property type="entry name" value="ALPHA-1,4-N-ACETYLGLUCOSAMINYLTRANSFERASE"/>
    <property type="match status" value="1"/>
</dbReference>
<gene>
    <name evidence="4" type="ORF">EDS130_LOCUS12281</name>
</gene>
<dbReference type="InterPro" id="IPR036128">
    <property type="entry name" value="Plus3-like_sf"/>
</dbReference>
<name>A0A814D904_ADIRI</name>
<feature type="compositionally biased region" description="Basic and acidic residues" evidence="2">
    <location>
        <begin position="256"/>
        <end position="270"/>
    </location>
</feature>
<dbReference type="SMART" id="SM00719">
    <property type="entry name" value="Plus3"/>
    <property type="match status" value="1"/>
</dbReference>
<dbReference type="SUPFAM" id="SSF53448">
    <property type="entry name" value="Nucleotide-diphospho-sugar transferases"/>
    <property type="match status" value="1"/>
</dbReference>
<dbReference type="Proteomes" id="UP000663852">
    <property type="component" value="Unassembled WGS sequence"/>
</dbReference>
<dbReference type="SUPFAM" id="SSF159042">
    <property type="entry name" value="Plus3-like"/>
    <property type="match status" value="1"/>
</dbReference>
<organism evidence="4 5">
    <name type="scientific">Adineta ricciae</name>
    <name type="common">Rotifer</name>
    <dbReference type="NCBI Taxonomy" id="249248"/>
    <lineage>
        <taxon>Eukaryota</taxon>
        <taxon>Metazoa</taxon>
        <taxon>Spiralia</taxon>
        <taxon>Gnathifera</taxon>
        <taxon>Rotifera</taxon>
        <taxon>Eurotatoria</taxon>
        <taxon>Bdelloidea</taxon>
        <taxon>Adinetida</taxon>
        <taxon>Adinetidae</taxon>
        <taxon>Adineta</taxon>
    </lineage>
</organism>
<reference evidence="4" key="1">
    <citation type="submission" date="2021-02" db="EMBL/GenBank/DDBJ databases">
        <authorList>
            <person name="Nowell W R."/>
        </authorList>
    </citation>
    <scope>NUCLEOTIDE SEQUENCE</scope>
</reference>
<feature type="coiled-coil region" evidence="1">
    <location>
        <begin position="438"/>
        <end position="477"/>
    </location>
</feature>
<proteinExistence type="predicted"/>
<evidence type="ECO:0000313" key="5">
    <source>
        <dbReference type="Proteomes" id="UP000663852"/>
    </source>
</evidence>
<evidence type="ECO:0000313" key="4">
    <source>
        <dbReference type="EMBL" id="CAF0949950.1"/>
    </source>
</evidence>
<dbReference type="InterPro" id="IPR007577">
    <property type="entry name" value="GlycoTrfase_DXD_sugar-bd_CS"/>
</dbReference>
<feature type="compositionally biased region" description="Acidic residues" evidence="2">
    <location>
        <begin position="95"/>
        <end position="107"/>
    </location>
</feature>
<dbReference type="PANTHER" id="PTHR46830">
    <property type="entry name" value="TRANSFERASE, PUTATIVE-RELATED"/>
    <property type="match status" value="1"/>
</dbReference>
<protein>
    <recommendedName>
        <fullName evidence="3">Plus3 domain-containing protein</fullName>
    </recommendedName>
</protein>
<feature type="domain" description="Plus3" evidence="3">
    <location>
        <begin position="278"/>
        <end position="409"/>
    </location>
</feature>
<dbReference type="Pfam" id="PF04488">
    <property type="entry name" value="Gly_transf_sug"/>
    <property type="match status" value="1"/>
</dbReference>
<sequence>MSKSDTRKRQRTTSGNSDSDSDSDPSRPKHIFADGYDENYRGDANDRAWLKTLSEREREAELLKRHEQREIIKRREEINKRLKSKAEESGIKSEEEGEIDDHDDDSDNEKANKTSTRKSTLYDDNIYAEDDDDDYASSANRRKQINASKQKETEHSKSLQLLVEGRKKKQGKTEFQLISTLACWIFVDEKLKKSLLKTDEGSSSDDDASEKPSKSNDNDVKWKVTDVYQTSSDDDDEDEDDEDSLGNARNRRLRSRSPDDRMLDSREHDTKRKRCTPITTKDQLKSMILSRFRMEKWCHAPFFADVAKGAFVRINIGQSNGEPVYRVCEINDVVETGKIYNLGVTRTNKGLRLKHGNNERIFRLEYVSNNEISDNEFQRWREAMIRQGIALPTLDDLEKKTKQIDKFKHYVYNNNDITKMVEEKKRFRKAPINYAVTKNELMKEIEIAKDDNDVERENELRKQLIEMEEKASELDHNCDNDRRIVSKDESYGTYDIPNIVHFITGQGDASETILDQFGPRLAHRRLERASSEFHLINYLVLLSARQHINPDQIYVHYTYEPTGYWWMKAMQDRQLNITMNKIPPITSIYNHPLYHHAHRSDIRRLEVLDKYGGIYLDLDVLVLSSFRQLIANSQQVEAIFAWEDKDFQAVCNAVILAPKTSKFLRRLYHSYQSFNSSCWACHSVILTGQLVTIYPNEVHVLPSKAFFTPSWSHIEELYVYNQYDFRENYACHLWNSYVGNLFLHNLTTNSILQPEKMTTFVRMIYHAVGKEKLKAIARENLSK</sequence>
<comment type="caution">
    <text evidence="4">The sequence shown here is derived from an EMBL/GenBank/DDBJ whole genome shotgun (WGS) entry which is preliminary data.</text>
</comment>